<feature type="non-terminal residue" evidence="1">
    <location>
        <position position="1"/>
    </location>
</feature>
<name>A0A7D9L501_PARCT</name>
<proteinExistence type="predicted"/>
<keyword evidence="2" id="KW-1185">Reference proteome</keyword>
<dbReference type="EMBL" id="CACRXK020013518">
    <property type="protein sequence ID" value="CAB4025278.1"/>
    <property type="molecule type" value="Genomic_DNA"/>
</dbReference>
<accession>A0A7D9L501</accession>
<gene>
    <name evidence="1" type="ORF">PACLA_8A063391</name>
</gene>
<comment type="caution">
    <text evidence="1">The sequence shown here is derived from an EMBL/GenBank/DDBJ whole genome shotgun (WGS) entry which is preliminary data.</text>
</comment>
<dbReference type="Proteomes" id="UP001152795">
    <property type="component" value="Unassembled WGS sequence"/>
</dbReference>
<evidence type="ECO:0000313" key="1">
    <source>
        <dbReference type="EMBL" id="CAB4025278.1"/>
    </source>
</evidence>
<dbReference type="AlphaFoldDB" id="A0A7D9L501"/>
<organism evidence="1 2">
    <name type="scientific">Paramuricea clavata</name>
    <name type="common">Red gorgonian</name>
    <name type="synonym">Violescent sea-whip</name>
    <dbReference type="NCBI Taxonomy" id="317549"/>
    <lineage>
        <taxon>Eukaryota</taxon>
        <taxon>Metazoa</taxon>
        <taxon>Cnidaria</taxon>
        <taxon>Anthozoa</taxon>
        <taxon>Octocorallia</taxon>
        <taxon>Malacalcyonacea</taxon>
        <taxon>Plexauridae</taxon>
        <taxon>Paramuricea</taxon>
    </lineage>
</organism>
<sequence>IDQLKPSINLVHDRVPMLRKPQEEIQVVKRGRNKEEFIGIIREEIGKTVNEVGITRHGIEIIATAIDDKTETPKRCEKNRMTPARSNGFLCGMLNLLCIVYSGIDTS</sequence>
<protein>
    <submittedName>
        <fullName evidence="1">Uncharacterized protein</fullName>
    </submittedName>
</protein>
<evidence type="ECO:0000313" key="2">
    <source>
        <dbReference type="Proteomes" id="UP001152795"/>
    </source>
</evidence>
<reference evidence="1" key="1">
    <citation type="submission" date="2020-04" db="EMBL/GenBank/DDBJ databases">
        <authorList>
            <person name="Alioto T."/>
            <person name="Alioto T."/>
            <person name="Gomez Garrido J."/>
        </authorList>
    </citation>
    <scope>NUCLEOTIDE SEQUENCE</scope>
    <source>
        <strain evidence="1">A484AB</strain>
    </source>
</reference>